<dbReference type="InterPro" id="IPR026838">
    <property type="entry name" value="YheC/D"/>
</dbReference>
<dbReference type="SUPFAM" id="SSF56059">
    <property type="entry name" value="Glutathione synthetase ATP-binding domain-like"/>
    <property type="match status" value="1"/>
</dbReference>
<dbReference type="eggNOG" id="COG0189">
    <property type="taxonomic scope" value="Bacteria"/>
</dbReference>
<reference evidence="2" key="2">
    <citation type="submission" date="2012-10" db="EMBL/GenBank/DDBJ databases">
        <title>Improved high-quality draft of Thermaerobacter subterraneus C21, DSM 13965.</title>
        <authorList>
            <consortium name="DOE Joint Genome Institute"/>
            <person name="Eisen J."/>
            <person name="Huntemann M."/>
            <person name="Wei C.-L."/>
            <person name="Han J."/>
            <person name="Detter J.C."/>
            <person name="Han C."/>
            <person name="Tapia R."/>
            <person name="Chen A."/>
            <person name="Kyrpides N."/>
            <person name="Mavromatis K."/>
            <person name="Markowitz V."/>
            <person name="Szeto E."/>
            <person name="Ivanova N."/>
            <person name="Mikhailova N."/>
            <person name="Ovchinnikova G."/>
            <person name="Pagani I."/>
            <person name="Pati A."/>
            <person name="Goodwin L."/>
            <person name="Nordberg H.P."/>
            <person name="Cantor M.N."/>
            <person name="Hua S.X."/>
            <person name="Woyke T."/>
            <person name="Eisen J."/>
            <person name="Klenk H.-P."/>
        </authorList>
    </citation>
    <scope>NUCLEOTIDE SEQUENCE [LARGE SCALE GENOMIC DNA]</scope>
    <source>
        <strain evidence="2">DSM 13965</strain>
    </source>
</reference>
<dbReference type="AlphaFoldDB" id="K6Q1F4"/>
<reference evidence="2" key="1">
    <citation type="submission" date="2010-10" db="EMBL/GenBank/DDBJ databases">
        <authorList>
            <consortium name="US DOE Joint Genome Institute (JGI-PGF)"/>
            <person name="Lucas S."/>
            <person name="Copeland A."/>
            <person name="Lapidus A."/>
            <person name="Bruce D."/>
            <person name="Goodwin L."/>
            <person name="Pitluck S."/>
            <person name="Kyrpides N."/>
            <person name="Mavromatis K."/>
            <person name="Detter J.C."/>
            <person name="Han C."/>
            <person name="Land M."/>
            <person name="Hauser L."/>
            <person name="Markowitz V."/>
            <person name="Cheng J.-F."/>
            <person name="Hugenholtz P."/>
            <person name="Woyke T."/>
            <person name="Wu D."/>
            <person name="Pukall R."/>
            <person name="Wahrenburg C."/>
            <person name="Brambilla E."/>
            <person name="Klenk H.-P."/>
            <person name="Eisen J.A."/>
        </authorList>
    </citation>
    <scope>NUCLEOTIDE SEQUENCE [LARGE SCALE GENOMIC DNA]</scope>
    <source>
        <strain evidence="2">DSM 13965</strain>
    </source>
</reference>
<sequence>MLVSVAATAPGTSPWISRQTARRPPASSSHGELVALLERLAPGSRFLVQQGLDLACWHGRRFDFRYMVQRGAGGDWQCTAAVARVAAPGAVLTHIRHGATPMDPEAVLVEVFSPSRGAELARELAQAALLVAAALDRGFAHLADLGLDLAVDQGGRLWLLECNGGPDLGIFAHDPQAHERIHRAPVEYAAWLAGWR</sequence>
<dbReference type="OrthoDB" id="1809801at2"/>
<dbReference type="RefSeq" id="WP_006902779.1">
    <property type="nucleotide sequence ID" value="NZ_JH976535.1"/>
</dbReference>
<proteinExistence type="predicted"/>
<feature type="compositionally biased region" description="Polar residues" evidence="1">
    <location>
        <begin position="10"/>
        <end position="19"/>
    </location>
</feature>
<evidence type="ECO:0000313" key="3">
    <source>
        <dbReference type="Proteomes" id="UP000005710"/>
    </source>
</evidence>
<dbReference type="Proteomes" id="UP000005710">
    <property type="component" value="Unassembled WGS sequence"/>
</dbReference>
<dbReference type="HOGENOM" id="CLU_1389655_0_0_9"/>
<evidence type="ECO:0000256" key="1">
    <source>
        <dbReference type="SAM" id="MobiDB-lite"/>
    </source>
</evidence>
<protein>
    <recommendedName>
        <fullName evidence="4">ATP-grasp domain-containing protein</fullName>
    </recommendedName>
</protein>
<comment type="caution">
    <text evidence="2">The sequence shown here is derived from an EMBL/GenBank/DDBJ whole genome shotgun (WGS) entry which is preliminary data.</text>
</comment>
<gene>
    <name evidence="2" type="ORF">ThesuDRAFT_00500</name>
</gene>
<dbReference type="Pfam" id="PF14398">
    <property type="entry name" value="ATPgrasp_YheCD"/>
    <property type="match status" value="1"/>
</dbReference>
<dbReference type="EMBL" id="AENY02000002">
    <property type="protein sequence ID" value="EKP94794.1"/>
    <property type="molecule type" value="Genomic_DNA"/>
</dbReference>
<dbReference type="STRING" id="867903.ThesuDRAFT_00500"/>
<name>K6Q1F4_9FIRM</name>
<evidence type="ECO:0000313" key="2">
    <source>
        <dbReference type="EMBL" id="EKP94794.1"/>
    </source>
</evidence>
<keyword evidence="3" id="KW-1185">Reference proteome</keyword>
<evidence type="ECO:0008006" key="4">
    <source>
        <dbReference type="Google" id="ProtNLM"/>
    </source>
</evidence>
<feature type="region of interest" description="Disordered" evidence="1">
    <location>
        <begin position="1"/>
        <end position="27"/>
    </location>
</feature>
<accession>K6Q1F4</accession>
<dbReference type="Gene3D" id="3.30.470.20">
    <property type="entry name" value="ATP-grasp fold, B domain"/>
    <property type="match status" value="1"/>
</dbReference>
<organism evidence="2 3">
    <name type="scientific">Thermaerobacter subterraneus DSM 13965</name>
    <dbReference type="NCBI Taxonomy" id="867903"/>
    <lineage>
        <taxon>Bacteria</taxon>
        <taxon>Bacillati</taxon>
        <taxon>Bacillota</taxon>
        <taxon>Clostridia</taxon>
        <taxon>Eubacteriales</taxon>
        <taxon>Clostridiales Family XVII. Incertae Sedis</taxon>
        <taxon>Thermaerobacter</taxon>
    </lineage>
</organism>